<dbReference type="PANTHER" id="PTHR13355:SF11">
    <property type="entry name" value="GLUCOSAMINE 6-PHOSPHATE N-ACETYLTRANSFERASE"/>
    <property type="match status" value="1"/>
</dbReference>
<dbReference type="InterPro" id="IPR039143">
    <property type="entry name" value="GNPNAT1-like"/>
</dbReference>
<keyword evidence="3" id="KW-1185">Reference proteome</keyword>
<accession>A0ABT9WMV5</accession>
<dbReference type="SUPFAM" id="SSF55729">
    <property type="entry name" value="Acyl-CoA N-acyltransferases (Nat)"/>
    <property type="match status" value="1"/>
</dbReference>
<protein>
    <submittedName>
        <fullName evidence="2">GNAT family N-acyltransferase</fullName>
    </submittedName>
</protein>
<dbReference type="Pfam" id="PF13673">
    <property type="entry name" value="Acetyltransf_10"/>
    <property type="match status" value="1"/>
</dbReference>
<evidence type="ECO:0000259" key="1">
    <source>
        <dbReference type="PROSITE" id="PS51186"/>
    </source>
</evidence>
<dbReference type="EMBL" id="JAUSTT010000002">
    <property type="protein sequence ID" value="MDQ0174608.1"/>
    <property type="molecule type" value="Genomic_DNA"/>
</dbReference>
<sequence>MNVTKVSTEQQLKDAFSIRKKVFIEEQHVPVEIEMDEYENESAHFVLYVNENPAGAGRFRIINNNGKIERVCILPRYRGLGAGNHIMKAIEDYAKTIEVSSIVLHAQTHAIPFYKKLGYQEDSEEFYDAGIPHKSMKKFLD</sequence>
<organism evidence="2 3">
    <name type="scientific">Bacillus chungangensis</name>
    <dbReference type="NCBI Taxonomy" id="587633"/>
    <lineage>
        <taxon>Bacteria</taxon>
        <taxon>Bacillati</taxon>
        <taxon>Bacillota</taxon>
        <taxon>Bacilli</taxon>
        <taxon>Bacillales</taxon>
        <taxon>Bacillaceae</taxon>
        <taxon>Bacillus</taxon>
    </lineage>
</organism>
<evidence type="ECO:0000313" key="2">
    <source>
        <dbReference type="EMBL" id="MDQ0174608.1"/>
    </source>
</evidence>
<proteinExistence type="predicted"/>
<reference evidence="2 3" key="1">
    <citation type="submission" date="2023-07" db="EMBL/GenBank/DDBJ databases">
        <title>Genomic Encyclopedia of Type Strains, Phase IV (KMG-IV): sequencing the most valuable type-strain genomes for metagenomic binning, comparative biology and taxonomic classification.</title>
        <authorList>
            <person name="Goeker M."/>
        </authorList>
    </citation>
    <scope>NUCLEOTIDE SEQUENCE [LARGE SCALE GENOMIC DNA]</scope>
    <source>
        <strain evidence="2 3">DSM 23837</strain>
    </source>
</reference>
<dbReference type="PROSITE" id="PS51186">
    <property type="entry name" value="GNAT"/>
    <property type="match status" value="1"/>
</dbReference>
<dbReference type="Gene3D" id="3.40.630.30">
    <property type="match status" value="1"/>
</dbReference>
<dbReference type="Proteomes" id="UP001223586">
    <property type="component" value="Unassembled WGS sequence"/>
</dbReference>
<gene>
    <name evidence="2" type="ORF">J2S08_000441</name>
</gene>
<evidence type="ECO:0000313" key="3">
    <source>
        <dbReference type="Proteomes" id="UP001223586"/>
    </source>
</evidence>
<dbReference type="InterPro" id="IPR000182">
    <property type="entry name" value="GNAT_dom"/>
</dbReference>
<name>A0ABT9WMV5_9BACI</name>
<dbReference type="RefSeq" id="WP_307226224.1">
    <property type="nucleotide sequence ID" value="NZ_JAUSTT010000002.1"/>
</dbReference>
<dbReference type="CDD" id="cd04301">
    <property type="entry name" value="NAT_SF"/>
    <property type="match status" value="1"/>
</dbReference>
<dbReference type="PANTHER" id="PTHR13355">
    <property type="entry name" value="GLUCOSAMINE 6-PHOSPHATE N-ACETYLTRANSFERASE"/>
    <property type="match status" value="1"/>
</dbReference>
<dbReference type="InterPro" id="IPR016181">
    <property type="entry name" value="Acyl_CoA_acyltransferase"/>
</dbReference>
<comment type="caution">
    <text evidence="2">The sequence shown here is derived from an EMBL/GenBank/DDBJ whole genome shotgun (WGS) entry which is preliminary data.</text>
</comment>
<feature type="domain" description="N-acetyltransferase" evidence="1">
    <location>
        <begin position="1"/>
        <end position="141"/>
    </location>
</feature>